<dbReference type="InterPro" id="IPR003660">
    <property type="entry name" value="HAMP_dom"/>
</dbReference>
<dbReference type="SUPFAM" id="SSF158472">
    <property type="entry name" value="HAMP domain-like"/>
    <property type="match status" value="1"/>
</dbReference>
<keyword evidence="5" id="KW-0808">Transferase</keyword>
<sequence length="445" mass="46927">MTLRRSLLLAVAGLTTAALLAVSVTAVLAMRAYLLRQTDDQLAGAARLGQSRAALLVVDPSVRGETVREVISVTEYVIEIRRGDSGTVRIVAGAPLPPRPLLETARLDDPDPQDVNGYRAVVVRHENVTLLVALPLKPLDDTVRQLALVAGLASLGVLALLMLLARLLVTRRLRPLNAIAAAATDLADGQLDRRVPEPAGASRTEVGRLTLAINGMLARIQAALAARARSEQRMRDFVADASHELRTPVTSIQGYLQLIRTGVIDLRERPDVLRRLEEESSRMGSLVTSLLYLARLDASPVTARAPVDLAALVRDAVADAQAVEPDRPLSVVGPAELTVTGDADSLRQVMANLLSNVRAHTPPGTAALVRVVAGESGVRVEVTDEGPGLDADAAAHAFDRFWRADTARSAAGGAGLGLAIVAEVVHAHGGEAGIAGSTVWFTLPG</sequence>
<dbReference type="SMART" id="SM00388">
    <property type="entry name" value="HisKA"/>
    <property type="match status" value="1"/>
</dbReference>
<feature type="domain" description="Histidine kinase" evidence="12">
    <location>
        <begin position="240"/>
        <end position="445"/>
    </location>
</feature>
<keyword evidence="10 11" id="KW-0472">Membrane</keyword>
<evidence type="ECO:0000256" key="10">
    <source>
        <dbReference type="ARBA" id="ARBA00023136"/>
    </source>
</evidence>
<dbReference type="Gene3D" id="1.10.287.130">
    <property type="match status" value="1"/>
</dbReference>
<evidence type="ECO:0000313" key="14">
    <source>
        <dbReference type="EMBL" id="MBM2615431.1"/>
    </source>
</evidence>
<name>A0ABS2A6G5_9ACTN</name>
<accession>A0ABS2A6G5</accession>
<dbReference type="CDD" id="cd00082">
    <property type="entry name" value="HisKA"/>
    <property type="match status" value="1"/>
</dbReference>
<evidence type="ECO:0000256" key="6">
    <source>
        <dbReference type="ARBA" id="ARBA00022692"/>
    </source>
</evidence>
<dbReference type="CDD" id="cd06225">
    <property type="entry name" value="HAMP"/>
    <property type="match status" value="1"/>
</dbReference>
<comment type="caution">
    <text evidence="14">The sequence shown here is derived from an EMBL/GenBank/DDBJ whole genome shotgun (WGS) entry which is preliminary data.</text>
</comment>
<evidence type="ECO:0000256" key="5">
    <source>
        <dbReference type="ARBA" id="ARBA00022679"/>
    </source>
</evidence>
<keyword evidence="8 11" id="KW-1133">Transmembrane helix</keyword>
<comment type="catalytic activity">
    <reaction evidence="1">
        <text>ATP + protein L-histidine = ADP + protein N-phospho-L-histidine.</text>
        <dbReference type="EC" id="2.7.13.3"/>
    </reaction>
</comment>
<evidence type="ECO:0000259" key="13">
    <source>
        <dbReference type="PROSITE" id="PS50885"/>
    </source>
</evidence>
<evidence type="ECO:0000256" key="1">
    <source>
        <dbReference type="ARBA" id="ARBA00000085"/>
    </source>
</evidence>
<evidence type="ECO:0000256" key="2">
    <source>
        <dbReference type="ARBA" id="ARBA00004236"/>
    </source>
</evidence>
<dbReference type="PANTHER" id="PTHR45436">
    <property type="entry name" value="SENSOR HISTIDINE KINASE YKOH"/>
    <property type="match status" value="1"/>
</dbReference>
<evidence type="ECO:0000313" key="15">
    <source>
        <dbReference type="Proteomes" id="UP000632138"/>
    </source>
</evidence>
<dbReference type="Pfam" id="PF00512">
    <property type="entry name" value="HisKA"/>
    <property type="match status" value="1"/>
</dbReference>
<dbReference type="Pfam" id="PF02518">
    <property type="entry name" value="HATPase_c"/>
    <property type="match status" value="1"/>
</dbReference>
<evidence type="ECO:0000256" key="4">
    <source>
        <dbReference type="ARBA" id="ARBA00022553"/>
    </source>
</evidence>
<dbReference type="InterPro" id="IPR036097">
    <property type="entry name" value="HisK_dim/P_sf"/>
</dbReference>
<evidence type="ECO:0000256" key="3">
    <source>
        <dbReference type="ARBA" id="ARBA00012438"/>
    </source>
</evidence>
<dbReference type="PROSITE" id="PS50885">
    <property type="entry name" value="HAMP"/>
    <property type="match status" value="1"/>
</dbReference>
<feature type="transmembrane region" description="Helical" evidence="11">
    <location>
        <begin position="146"/>
        <end position="169"/>
    </location>
</feature>
<keyword evidence="7" id="KW-0418">Kinase</keyword>
<dbReference type="SUPFAM" id="SSF47384">
    <property type="entry name" value="Homodimeric domain of signal transducing histidine kinase"/>
    <property type="match status" value="1"/>
</dbReference>
<keyword evidence="4" id="KW-0597">Phosphoprotein</keyword>
<comment type="subcellular location">
    <subcellularLocation>
        <location evidence="2">Cell membrane</location>
    </subcellularLocation>
</comment>
<dbReference type="Gene3D" id="3.30.565.10">
    <property type="entry name" value="Histidine kinase-like ATPase, C-terminal domain"/>
    <property type="match status" value="1"/>
</dbReference>
<dbReference type="InterPro" id="IPR050428">
    <property type="entry name" value="TCS_sensor_his_kinase"/>
</dbReference>
<proteinExistence type="predicted"/>
<dbReference type="InterPro" id="IPR005467">
    <property type="entry name" value="His_kinase_dom"/>
</dbReference>
<dbReference type="Gene3D" id="6.10.340.10">
    <property type="match status" value="1"/>
</dbReference>
<dbReference type="InterPro" id="IPR003594">
    <property type="entry name" value="HATPase_dom"/>
</dbReference>
<dbReference type="SUPFAM" id="SSF55874">
    <property type="entry name" value="ATPase domain of HSP90 chaperone/DNA topoisomerase II/histidine kinase"/>
    <property type="match status" value="1"/>
</dbReference>
<dbReference type="EMBL" id="JAENHP010000002">
    <property type="protein sequence ID" value="MBM2615431.1"/>
    <property type="molecule type" value="Genomic_DNA"/>
</dbReference>
<gene>
    <name evidence="14" type="ORF">JIG36_07615</name>
</gene>
<evidence type="ECO:0000259" key="12">
    <source>
        <dbReference type="PROSITE" id="PS50109"/>
    </source>
</evidence>
<keyword evidence="9" id="KW-0902">Two-component regulatory system</keyword>
<evidence type="ECO:0000256" key="7">
    <source>
        <dbReference type="ARBA" id="ARBA00022777"/>
    </source>
</evidence>
<dbReference type="EC" id="2.7.13.3" evidence="3"/>
<dbReference type="PRINTS" id="PR00344">
    <property type="entry name" value="BCTRLSENSOR"/>
</dbReference>
<evidence type="ECO:0000256" key="11">
    <source>
        <dbReference type="SAM" id="Phobius"/>
    </source>
</evidence>
<dbReference type="PROSITE" id="PS50109">
    <property type="entry name" value="HIS_KIN"/>
    <property type="match status" value="1"/>
</dbReference>
<keyword evidence="15" id="KW-1185">Reference proteome</keyword>
<dbReference type="InterPro" id="IPR036890">
    <property type="entry name" value="HATPase_C_sf"/>
</dbReference>
<dbReference type="Proteomes" id="UP000632138">
    <property type="component" value="Unassembled WGS sequence"/>
</dbReference>
<feature type="domain" description="HAMP" evidence="13">
    <location>
        <begin position="170"/>
        <end position="225"/>
    </location>
</feature>
<dbReference type="InterPro" id="IPR004358">
    <property type="entry name" value="Sig_transdc_His_kin-like_C"/>
</dbReference>
<dbReference type="Pfam" id="PF00672">
    <property type="entry name" value="HAMP"/>
    <property type="match status" value="1"/>
</dbReference>
<dbReference type="SMART" id="SM00304">
    <property type="entry name" value="HAMP"/>
    <property type="match status" value="1"/>
</dbReference>
<organism evidence="14 15">
    <name type="scientific">Paractinoplanes ovalisporus</name>
    <dbReference type="NCBI Taxonomy" id="2810368"/>
    <lineage>
        <taxon>Bacteria</taxon>
        <taxon>Bacillati</taxon>
        <taxon>Actinomycetota</taxon>
        <taxon>Actinomycetes</taxon>
        <taxon>Micromonosporales</taxon>
        <taxon>Micromonosporaceae</taxon>
        <taxon>Paractinoplanes</taxon>
    </lineage>
</organism>
<dbReference type="PANTHER" id="PTHR45436:SF5">
    <property type="entry name" value="SENSOR HISTIDINE KINASE TRCS"/>
    <property type="match status" value="1"/>
</dbReference>
<dbReference type="RefSeq" id="WP_203375328.1">
    <property type="nucleotide sequence ID" value="NZ_JAENHP010000002.1"/>
</dbReference>
<evidence type="ECO:0000256" key="9">
    <source>
        <dbReference type="ARBA" id="ARBA00023012"/>
    </source>
</evidence>
<dbReference type="InterPro" id="IPR003661">
    <property type="entry name" value="HisK_dim/P_dom"/>
</dbReference>
<dbReference type="SMART" id="SM00387">
    <property type="entry name" value="HATPase_c"/>
    <property type="match status" value="1"/>
</dbReference>
<evidence type="ECO:0000256" key="8">
    <source>
        <dbReference type="ARBA" id="ARBA00022989"/>
    </source>
</evidence>
<dbReference type="CDD" id="cd00075">
    <property type="entry name" value="HATPase"/>
    <property type="match status" value="1"/>
</dbReference>
<reference evidence="14 15" key="1">
    <citation type="submission" date="2021-01" db="EMBL/GenBank/DDBJ databases">
        <title>Actinoplanes sp. nov. LDG1-06 isolated from lichen.</title>
        <authorList>
            <person name="Saeng-In P."/>
            <person name="Phongsopitanun W."/>
            <person name="Kanchanasin P."/>
            <person name="Yuki M."/>
            <person name="Kudo T."/>
            <person name="Ohkuma M."/>
            <person name="Tanasupawat S."/>
        </authorList>
    </citation>
    <scope>NUCLEOTIDE SEQUENCE [LARGE SCALE GENOMIC DNA]</scope>
    <source>
        <strain evidence="14 15">LDG1-06</strain>
    </source>
</reference>
<keyword evidence="6 11" id="KW-0812">Transmembrane</keyword>
<protein>
    <recommendedName>
        <fullName evidence="3">histidine kinase</fullName>
        <ecNumber evidence="3">2.7.13.3</ecNumber>
    </recommendedName>
</protein>